<gene>
    <name evidence="1" type="ORF">ACFP5Y_04700</name>
</gene>
<dbReference type="NCBIfam" id="TIGR00099">
    <property type="entry name" value="Cof-subfamily"/>
    <property type="match status" value="1"/>
</dbReference>
<dbReference type="InterPro" id="IPR006379">
    <property type="entry name" value="HAD-SF_hydro_IIB"/>
</dbReference>
<accession>A0ABW1RYI2</accession>
<name>A0ABW1RYI2_9LACO</name>
<dbReference type="GO" id="GO:0016787">
    <property type="term" value="F:hydrolase activity"/>
    <property type="evidence" value="ECO:0007669"/>
    <property type="project" value="UniProtKB-KW"/>
</dbReference>
<dbReference type="Proteomes" id="UP001596282">
    <property type="component" value="Unassembled WGS sequence"/>
</dbReference>
<protein>
    <submittedName>
        <fullName evidence="1">Cof-type HAD-IIB family hydrolase</fullName>
    </submittedName>
</protein>
<sequence length="275" mass="29782">MTVKLIATDLDGTFLNSQGTYDQRRFTQLYNQLQGLGVQLVMASGRQATEMATHFRAYPNLWLIGGNGAELMQPSTQVLATTFKRPAVNQLFKVLAAYPEVQLAVCGSQVVYLSKTATPSFVARIQHYYGNVRTVHDLSLIREAVVKIEVACAPTMTAQLAYELTPKLAGVAMPVINGAGRIDLLQPGRDKGKALHILGKRLGIMAHEMVAFGAGDNDLTMLHQVRTGVAMANAPLTIQAAANALTASNDQNGVLTYLERQILPNLKSALVFSEN</sequence>
<dbReference type="EMBL" id="JBHSSC010000012">
    <property type="protein sequence ID" value="MFC6180518.1"/>
    <property type="molecule type" value="Genomic_DNA"/>
</dbReference>
<keyword evidence="2" id="KW-1185">Reference proteome</keyword>
<comment type="caution">
    <text evidence="1">The sequence shown here is derived from an EMBL/GenBank/DDBJ whole genome shotgun (WGS) entry which is preliminary data.</text>
</comment>
<dbReference type="PANTHER" id="PTHR10000:SF53">
    <property type="entry name" value="5-AMINO-6-(5-PHOSPHO-D-RIBITYLAMINO)URACIL PHOSPHATASE YBJI-RELATED"/>
    <property type="match status" value="1"/>
</dbReference>
<dbReference type="PANTHER" id="PTHR10000">
    <property type="entry name" value="PHOSPHOSERINE PHOSPHATASE"/>
    <property type="match status" value="1"/>
</dbReference>
<dbReference type="InterPro" id="IPR023214">
    <property type="entry name" value="HAD_sf"/>
</dbReference>
<dbReference type="Gene3D" id="3.30.1240.10">
    <property type="match status" value="1"/>
</dbReference>
<organism evidence="1 2">
    <name type="scientific">Lactiplantibacillus daowaiensis</name>
    <dbReference type="NCBI Taxonomy" id="2559918"/>
    <lineage>
        <taxon>Bacteria</taxon>
        <taxon>Bacillati</taxon>
        <taxon>Bacillota</taxon>
        <taxon>Bacilli</taxon>
        <taxon>Lactobacillales</taxon>
        <taxon>Lactobacillaceae</taxon>
        <taxon>Lactiplantibacillus</taxon>
    </lineage>
</organism>
<evidence type="ECO:0000313" key="1">
    <source>
        <dbReference type="EMBL" id="MFC6180518.1"/>
    </source>
</evidence>
<dbReference type="NCBIfam" id="TIGR01484">
    <property type="entry name" value="HAD-SF-IIB"/>
    <property type="match status" value="1"/>
</dbReference>
<reference evidence="2" key="1">
    <citation type="journal article" date="2019" name="Int. J. Syst. Evol. Microbiol.">
        <title>The Global Catalogue of Microorganisms (GCM) 10K type strain sequencing project: providing services to taxonomists for standard genome sequencing and annotation.</title>
        <authorList>
            <consortium name="The Broad Institute Genomics Platform"/>
            <consortium name="The Broad Institute Genome Sequencing Center for Infectious Disease"/>
            <person name="Wu L."/>
            <person name="Ma J."/>
        </authorList>
    </citation>
    <scope>NUCLEOTIDE SEQUENCE [LARGE SCALE GENOMIC DNA]</scope>
    <source>
        <strain evidence="2">CCM 8933</strain>
    </source>
</reference>
<dbReference type="Pfam" id="PF08282">
    <property type="entry name" value="Hydrolase_3"/>
    <property type="match status" value="1"/>
</dbReference>
<keyword evidence="1" id="KW-0378">Hydrolase</keyword>
<dbReference type="RefSeq" id="WP_137629410.1">
    <property type="nucleotide sequence ID" value="NZ_BJDJ01000022.1"/>
</dbReference>
<dbReference type="Gene3D" id="3.40.50.1000">
    <property type="entry name" value="HAD superfamily/HAD-like"/>
    <property type="match status" value="1"/>
</dbReference>
<proteinExistence type="predicted"/>
<evidence type="ECO:0000313" key="2">
    <source>
        <dbReference type="Proteomes" id="UP001596282"/>
    </source>
</evidence>
<dbReference type="InterPro" id="IPR036412">
    <property type="entry name" value="HAD-like_sf"/>
</dbReference>
<dbReference type="InterPro" id="IPR000150">
    <property type="entry name" value="Cof"/>
</dbReference>
<dbReference type="SUPFAM" id="SSF56784">
    <property type="entry name" value="HAD-like"/>
    <property type="match status" value="1"/>
</dbReference>